<dbReference type="InterPro" id="IPR008993">
    <property type="entry name" value="TIMP-like_OB-fold"/>
</dbReference>
<sequence length="211" mass="24097">MNKQKINARQGWIAVIFCLFTFDVIACSCMRPMLIENWNDNQHVFIAEITDIEVIEQADPQHHRSGKEHGYFEIRQVFKGSPELVTHLAAANKPICCNCSTKLQAGTYLVFANETGEKRLTSCSTSRPVKWLSYHLEVLQMLKAEIAPIRYSGIYDRQLGTFLIEDELRTTVIHEYASTKQGNKLYLDIEAYPLNNGDLFLVNIHSETAVK</sequence>
<dbReference type="EMBL" id="SWDB01000035">
    <property type="protein sequence ID" value="TKB43645.1"/>
    <property type="molecule type" value="Genomic_DNA"/>
</dbReference>
<reference evidence="2 3" key="1">
    <citation type="submission" date="2019-04" db="EMBL/GenBank/DDBJ databases">
        <title>Thalassotalea guangxiensis sp. nov., isolated from sediment of the coastal wetland.</title>
        <authorList>
            <person name="Zheng S."/>
            <person name="Zhang D."/>
        </authorList>
    </citation>
    <scope>NUCLEOTIDE SEQUENCE [LARGE SCALE GENOMIC DNA]</scope>
    <source>
        <strain evidence="2 3">ZS-4</strain>
    </source>
</reference>
<gene>
    <name evidence="2" type="ORF">E8M12_14335</name>
</gene>
<keyword evidence="1" id="KW-0812">Transmembrane</keyword>
<dbReference type="RefSeq" id="WP_136736956.1">
    <property type="nucleotide sequence ID" value="NZ_SWDB01000035.1"/>
</dbReference>
<accession>A0A4U1B317</accession>
<protein>
    <submittedName>
        <fullName evidence="2">Uncharacterized protein</fullName>
    </submittedName>
</protein>
<dbReference type="Gene3D" id="2.40.50.120">
    <property type="match status" value="1"/>
</dbReference>
<keyword evidence="1" id="KW-1133">Transmembrane helix</keyword>
<keyword evidence="3" id="KW-1185">Reference proteome</keyword>
<evidence type="ECO:0000313" key="3">
    <source>
        <dbReference type="Proteomes" id="UP000307999"/>
    </source>
</evidence>
<dbReference type="OrthoDB" id="6399420at2"/>
<keyword evidence="1" id="KW-0472">Membrane</keyword>
<comment type="caution">
    <text evidence="2">The sequence shown here is derived from an EMBL/GenBank/DDBJ whole genome shotgun (WGS) entry which is preliminary data.</text>
</comment>
<dbReference type="AlphaFoldDB" id="A0A4U1B317"/>
<evidence type="ECO:0000313" key="2">
    <source>
        <dbReference type="EMBL" id="TKB43645.1"/>
    </source>
</evidence>
<feature type="transmembrane region" description="Helical" evidence="1">
    <location>
        <begin position="12"/>
        <end position="34"/>
    </location>
</feature>
<name>A0A4U1B317_9GAMM</name>
<proteinExistence type="predicted"/>
<organism evidence="2 3">
    <name type="scientific">Thalassotalea mangrovi</name>
    <dbReference type="NCBI Taxonomy" id="2572245"/>
    <lineage>
        <taxon>Bacteria</taxon>
        <taxon>Pseudomonadati</taxon>
        <taxon>Pseudomonadota</taxon>
        <taxon>Gammaproteobacteria</taxon>
        <taxon>Alteromonadales</taxon>
        <taxon>Colwelliaceae</taxon>
        <taxon>Thalassotalea</taxon>
    </lineage>
</organism>
<dbReference type="SUPFAM" id="SSF50242">
    <property type="entry name" value="TIMP-like"/>
    <property type="match status" value="1"/>
</dbReference>
<evidence type="ECO:0000256" key="1">
    <source>
        <dbReference type="SAM" id="Phobius"/>
    </source>
</evidence>
<dbReference type="Proteomes" id="UP000307999">
    <property type="component" value="Unassembled WGS sequence"/>
</dbReference>